<feature type="transmembrane region" description="Helical" evidence="1">
    <location>
        <begin position="127"/>
        <end position="151"/>
    </location>
</feature>
<accession>A0A5B8M7L1</accession>
<protein>
    <submittedName>
        <fullName evidence="2">Uncharacterized protein</fullName>
    </submittedName>
</protein>
<evidence type="ECO:0000313" key="2">
    <source>
        <dbReference type="EMBL" id="QDZ15655.1"/>
    </source>
</evidence>
<keyword evidence="3" id="KW-1185">Reference proteome</keyword>
<keyword evidence="1" id="KW-1133">Transmembrane helix</keyword>
<gene>
    <name evidence="2" type="ORF">FPZ11_13610</name>
</gene>
<name>A0A5B8M7L1_9MICO</name>
<organism evidence="2 3">
    <name type="scientific">Humibacter ginsenosidimutans</name>
    <dbReference type="NCBI Taxonomy" id="2599293"/>
    <lineage>
        <taxon>Bacteria</taxon>
        <taxon>Bacillati</taxon>
        <taxon>Actinomycetota</taxon>
        <taxon>Actinomycetes</taxon>
        <taxon>Micrococcales</taxon>
        <taxon>Microbacteriaceae</taxon>
        <taxon>Humibacter</taxon>
    </lineage>
</organism>
<dbReference type="EMBL" id="CP042305">
    <property type="protein sequence ID" value="QDZ15655.1"/>
    <property type="molecule type" value="Genomic_DNA"/>
</dbReference>
<dbReference type="OrthoDB" id="3831145at2"/>
<evidence type="ECO:0000256" key="1">
    <source>
        <dbReference type="SAM" id="Phobius"/>
    </source>
</evidence>
<dbReference type="RefSeq" id="WP_146321689.1">
    <property type="nucleotide sequence ID" value="NZ_CP042305.1"/>
</dbReference>
<feature type="transmembrane region" description="Helical" evidence="1">
    <location>
        <begin position="97"/>
        <end position="115"/>
    </location>
</feature>
<sequence length="157" mass="16280">MTTPEPMPAPAPAAKRPGTVTAAYVIWLIGAILSLIGAIFALVIGIVALTGGAVFGGIYGAAAGSIVLMFAIFVFVLAIIELIIVNRMRDGRNWARITLTVLGILSLLGTAAPWVSSGWNSSSSGGVVGFVIVLLAIILMFLPASNAYFAARASQRY</sequence>
<feature type="transmembrane region" description="Helical" evidence="1">
    <location>
        <begin position="61"/>
        <end position="85"/>
    </location>
</feature>
<dbReference type="KEGG" id="huw:FPZ11_13610"/>
<dbReference type="AlphaFoldDB" id="A0A5B8M7L1"/>
<feature type="transmembrane region" description="Helical" evidence="1">
    <location>
        <begin position="24"/>
        <end position="49"/>
    </location>
</feature>
<proteinExistence type="predicted"/>
<evidence type="ECO:0000313" key="3">
    <source>
        <dbReference type="Proteomes" id="UP000320216"/>
    </source>
</evidence>
<keyword evidence="1" id="KW-0812">Transmembrane</keyword>
<reference evidence="2 3" key="1">
    <citation type="submission" date="2019-07" db="EMBL/GenBank/DDBJ databases">
        <title>Full genome sequence of Humibacter sp. WJ7-1.</title>
        <authorList>
            <person name="Im W.-T."/>
        </authorList>
    </citation>
    <scope>NUCLEOTIDE SEQUENCE [LARGE SCALE GENOMIC DNA]</scope>
    <source>
        <strain evidence="2 3">WJ7-1</strain>
    </source>
</reference>
<dbReference type="Proteomes" id="UP000320216">
    <property type="component" value="Chromosome"/>
</dbReference>
<keyword evidence="1" id="KW-0472">Membrane</keyword>